<feature type="compositionally biased region" description="Polar residues" evidence="1">
    <location>
        <begin position="516"/>
        <end position="530"/>
    </location>
</feature>
<feature type="compositionally biased region" description="Low complexity" evidence="1">
    <location>
        <begin position="357"/>
        <end position="371"/>
    </location>
</feature>
<feature type="compositionally biased region" description="Basic residues" evidence="1">
    <location>
        <begin position="408"/>
        <end position="421"/>
    </location>
</feature>
<feature type="region of interest" description="Disordered" evidence="1">
    <location>
        <begin position="227"/>
        <end position="273"/>
    </location>
</feature>
<feature type="compositionally biased region" description="Polar residues" evidence="1">
    <location>
        <begin position="47"/>
        <end position="56"/>
    </location>
</feature>
<organism evidence="2 3">
    <name type="scientific">Coprinopsis marcescibilis</name>
    <name type="common">Agaric fungus</name>
    <name type="synonym">Psathyrella marcescibilis</name>
    <dbReference type="NCBI Taxonomy" id="230819"/>
    <lineage>
        <taxon>Eukaryota</taxon>
        <taxon>Fungi</taxon>
        <taxon>Dikarya</taxon>
        <taxon>Basidiomycota</taxon>
        <taxon>Agaricomycotina</taxon>
        <taxon>Agaricomycetes</taxon>
        <taxon>Agaricomycetidae</taxon>
        <taxon>Agaricales</taxon>
        <taxon>Agaricineae</taxon>
        <taxon>Psathyrellaceae</taxon>
        <taxon>Coprinopsis</taxon>
    </lineage>
</organism>
<accession>A0A5C3KI45</accession>
<dbReference type="AlphaFoldDB" id="A0A5C3KI45"/>
<feature type="region of interest" description="Disordered" evidence="1">
    <location>
        <begin position="47"/>
        <end position="66"/>
    </location>
</feature>
<feature type="region of interest" description="Disordered" evidence="1">
    <location>
        <begin position="516"/>
        <end position="541"/>
    </location>
</feature>
<feature type="compositionally biased region" description="Basic and acidic residues" evidence="1">
    <location>
        <begin position="311"/>
        <end position="327"/>
    </location>
</feature>
<evidence type="ECO:0000256" key="1">
    <source>
        <dbReference type="SAM" id="MobiDB-lite"/>
    </source>
</evidence>
<protein>
    <submittedName>
        <fullName evidence="2">Uncharacterized protein</fullName>
    </submittedName>
</protein>
<feature type="region of interest" description="Disordered" evidence="1">
    <location>
        <begin position="293"/>
        <end position="327"/>
    </location>
</feature>
<feature type="region of interest" description="Disordered" evidence="1">
    <location>
        <begin position="347"/>
        <end position="426"/>
    </location>
</feature>
<name>A0A5C3KI45_COPMA</name>
<proteinExistence type="predicted"/>
<feature type="region of interest" description="Disordered" evidence="1">
    <location>
        <begin position="1"/>
        <end position="37"/>
    </location>
</feature>
<feature type="compositionally biased region" description="Polar residues" evidence="1">
    <location>
        <begin position="1"/>
        <end position="25"/>
    </location>
</feature>
<keyword evidence="3" id="KW-1185">Reference proteome</keyword>
<gene>
    <name evidence="2" type="ORF">FA15DRAFT_659582</name>
</gene>
<evidence type="ECO:0000313" key="2">
    <source>
        <dbReference type="EMBL" id="TFK19836.1"/>
    </source>
</evidence>
<evidence type="ECO:0000313" key="3">
    <source>
        <dbReference type="Proteomes" id="UP000307440"/>
    </source>
</evidence>
<feature type="compositionally biased region" description="Basic residues" evidence="1">
    <location>
        <begin position="252"/>
        <end position="263"/>
    </location>
</feature>
<feature type="compositionally biased region" description="Basic and acidic residues" evidence="1">
    <location>
        <begin position="236"/>
        <end position="251"/>
    </location>
</feature>
<reference evidence="2 3" key="1">
    <citation type="journal article" date="2019" name="Nat. Ecol. Evol.">
        <title>Megaphylogeny resolves global patterns of mushroom evolution.</title>
        <authorList>
            <person name="Varga T."/>
            <person name="Krizsan K."/>
            <person name="Foldi C."/>
            <person name="Dima B."/>
            <person name="Sanchez-Garcia M."/>
            <person name="Sanchez-Ramirez S."/>
            <person name="Szollosi G.J."/>
            <person name="Szarkandi J.G."/>
            <person name="Papp V."/>
            <person name="Albert L."/>
            <person name="Andreopoulos W."/>
            <person name="Angelini C."/>
            <person name="Antonin V."/>
            <person name="Barry K.W."/>
            <person name="Bougher N.L."/>
            <person name="Buchanan P."/>
            <person name="Buyck B."/>
            <person name="Bense V."/>
            <person name="Catcheside P."/>
            <person name="Chovatia M."/>
            <person name="Cooper J."/>
            <person name="Damon W."/>
            <person name="Desjardin D."/>
            <person name="Finy P."/>
            <person name="Geml J."/>
            <person name="Haridas S."/>
            <person name="Hughes K."/>
            <person name="Justo A."/>
            <person name="Karasinski D."/>
            <person name="Kautmanova I."/>
            <person name="Kiss B."/>
            <person name="Kocsube S."/>
            <person name="Kotiranta H."/>
            <person name="LaButti K.M."/>
            <person name="Lechner B.E."/>
            <person name="Liimatainen K."/>
            <person name="Lipzen A."/>
            <person name="Lukacs Z."/>
            <person name="Mihaltcheva S."/>
            <person name="Morgado L.N."/>
            <person name="Niskanen T."/>
            <person name="Noordeloos M.E."/>
            <person name="Ohm R.A."/>
            <person name="Ortiz-Santana B."/>
            <person name="Ovrebo C."/>
            <person name="Racz N."/>
            <person name="Riley R."/>
            <person name="Savchenko A."/>
            <person name="Shiryaev A."/>
            <person name="Soop K."/>
            <person name="Spirin V."/>
            <person name="Szebenyi C."/>
            <person name="Tomsovsky M."/>
            <person name="Tulloss R.E."/>
            <person name="Uehling J."/>
            <person name="Grigoriev I.V."/>
            <person name="Vagvolgyi C."/>
            <person name="Papp T."/>
            <person name="Martin F.M."/>
            <person name="Miettinen O."/>
            <person name="Hibbett D.S."/>
            <person name="Nagy L.G."/>
        </authorList>
    </citation>
    <scope>NUCLEOTIDE SEQUENCE [LARGE SCALE GENOMIC DNA]</scope>
    <source>
        <strain evidence="2 3">CBS 121175</strain>
    </source>
</reference>
<dbReference type="Proteomes" id="UP000307440">
    <property type="component" value="Unassembled WGS sequence"/>
</dbReference>
<sequence>MSSINYNTHSKSTLKSASTDTSANNGAKPGGEQVFSTLVAESSFTDSPFSEIQATRSPSPPQPVQPLVGARVGLSSHTYLLGGEEVQRVMSNVSSDICFGSDSCNTSTGDPSVVLWPITSGVTTTACPCLRSHSVGSHKSRSFGTPLNKEQVNIVTIAQSSLTHPQKDLTTQCNECIKASNKAEAKRCAKQIDLRNWGNVDIPAQELDSTTQKAELDRLRAAKEAETAAADYNRPNTDESAHNDGNEDPQSKKKKGKNRKPERHRSTTAPISNEVELMIDTLLGGKNKKCSKKACASSTVDKTKGTAPCNESRDVPTKSRKDKYSNLKLSDQLEKKLYLGQALAAKPKNCSHNKQVSSESLSDDSTSLNNDDGSDDSSSDESKTSSLDSDSDENQPAIPKANACKTKKDQKKKAKKGKSKSTLKSIPPESISQVKLIITFRRLGVQIDSSKDYLTTASQSVFVTSSMQSFAAASKTINWLRRFTDKHERVTKWKHVVQAAEINEIAESVKHRGNSFRNKMNTTPNFSSNTHKFKKWDEKKKERPLFKRTELSQKEKDELHITISSGTEEEYPELMWTQDHLDYRIDHTPWFRDIECEYTTWFEDPLATVAHAQLLYGIYNAKEYLGDALYNPLEENDLKDCFHVFRKPNSDKICIIYDLLQNKETVILKMLLEDLQFNLHFTLAHHSLQSLHRVSIKSSDCLKTLHKVFTKSLETPQSSQRLFKDSSETLQRLFEDSLRTLQRLFEDSLRTLRRLCEESSETLQRLCLSWDF</sequence>
<dbReference type="EMBL" id="ML210323">
    <property type="protein sequence ID" value="TFK19836.1"/>
    <property type="molecule type" value="Genomic_DNA"/>
</dbReference>